<keyword evidence="11" id="KW-0012">Acyltransferase</keyword>
<evidence type="ECO:0000256" key="8">
    <source>
        <dbReference type="ARBA" id="ARBA00023209"/>
    </source>
</evidence>
<comment type="catalytic activity">
    <reaction evidence="10">
        <text>an acyl phosphate + sn-glycerol 3-phosphate = a 1-acyl-sn-glycero-3-phosphate + phosphate</text>
        <dbReference type="Rhea" id="RHEA:34075"/>
        <dbReference type="ChEBI" id="CHEBI:43474"/>
        <dbReference type="ChEBI" id="CHEBI:57597"/>
        <dbReference type="ChEBI" id="CHEBI:57970"/>
        <dbReference type="ChEBI" id="CHEBI:59918"/>
        <dbReference type="EC" id="2.3.1.275"/>
    </reaction>
</comment>
<evidence type="ECO:0000256" key="10">
    <source>
        <dbReference type="HAMAP-Rule" id="MF_01043"/>
    </source>
</evidence>
<protein>
    <recommendedName>
        <fullName evidence="10">Glycerol-3-phosphate acyltransferase</fullName>
    </recommendedName>
    <alternativeName>
        <fullName evidence="10">Acyl-PO4 G3P acyltransferase</fullName>
    </alternativeName>
    <alternativeName>
        <fullName evidence="10">Acyl-phosphate--glycerol-3-phosphate acyltransferase</fullName>
    </alternativeName>
    <alternativeName>
        <fullName evidence="10">G3P acyltransferase</fullName>
        <shortName evidence="10">GPAT</shortName>
        <ecNumber evidence="10">2.3.1.275</ecNumber>
    </alternativeName>
    <alternativeName>
        <fullName evidence="10">Lysophosphatidic acid synthase</fullName>
        <shortName evidence="10">LPA synthase</shortName>
    </alternativeName>
</protein>
<comment type="function">
    <text evidence="10">Catalyzes the transfer of an acyl group from acyl-phosphate (acyl-PO(4)) to glycerol-3-phosphate (G3P) to form lysophosphatidic acid (LPA). This enzyme utilizes acyl-phosphate as fatty acyl donor, but not acyl-CoA or acyl-ACP.</text>
</comment>
<dbReference type="Pfam" id="PF02660">
    <property type="entry name" value="G3P_acyltransf"/>
    <property type="match status" value="1"/>
</dbReference>
<keyword evidence="6 10" id="KW-0443">Lipid metabolism</keyword>
<name>A0A1G5RSW6_9FIRM</name>
<keyword evidence="9 10" id="KW-1208">Phospholipid metabolism</keyword>
<evidence type="ECO:0000256" key="4">
    <source>
        <dbReference type="ARBA" id="ARBA00022692"/>
    </source>
</evidence>
<proteinExistence type="inferred from homology"/>
<keyword evidence="12" id="KW-1185">Reference proteome</keyword>
<keyword evidence="5 10" id="KW-1133">Transmembrane helix</keyword>
<comment type="pathway">
    <text evidence="10">Lipid metabolism; phospholipid metabolism.</text>
</comment>
<evidence type="ECO:0000256" key="3">
    <source>
        <dbReference type="ARBA" id="ARBA00022679"/>
    </source>
</evidence>
<evidence type="ECO:0000256" key="5">
    <source>
        <dbReference type="ARBA" id="ARBA00022989"/>
    </source>
</evidence>
<feature type="transmembrane region" description="Helical" evidence="10">
    <location>
        <begin position="6"/>
        <end position="33"/>
    </location>
</feature>
<comment type="caution">
    <text evidence="10">Lacks conserved residue(s) required for the propagation of feature annotation.</text>
</comment>
<dbReference type="GO" id="GO:0043772">
    <property type="term" value="F:acyl-phosphate glycerol-3-phosphate acyltransferase activity"/>
    <property type="evidence" value="ECO:0007669"/>
    <property type="project" value="UniProtKB-UniRule"/>
</dbReference>
<evidence type="ECO:0000256" key="7">
    <source>
        <dbReference type="ARBA" id="ARBA00023136"/>
    </source>
</evidence>
<accession>A0A1G5RSW6</accession>
<keyword evidence="2 10" id="KW-0444">Lipid biosynthesis</keyword>
<comment type="subunit">
    <text evidence="10">Probably interacts with PlsX.</text>
</comment>
<dbReference type="STRING" id="1120920.SAMN03080599_00627"/>
<evidence type="ECO:0000256" key="6">
    <source>
        <dbReference type="ARBA" id="ARBA00023098"/>
    </source>
</evidence>
<dbReference type="SMART" id="SM01207">
    <property type="entry name" value="G3P_acyltransf"/>
    <property type="match status" value="1"/>
</dbReference>
<evidence type="ECO:0000256" key="9">
    <source>
        <dbReference type="ARBA" id="ARBA00023264"/>
    </source>
</evidence>
<dbReference type="InterPro" id="IPR003811">
    <property type="entry name" value="G3P_acylTferase_PlsY"/>
</dbReference>
<comment type="subcellular location">
    <subcellularLocation>
        <location evidence="10">Cell membrane</location>
        <topology evidence="10">Multi-pass membrane protein</topology>
    </subcellularLocation>
</comment>
<dbReference type="GO" id="GO:0008654">
    <property type="term" value="P:phospholipid biosynthetic process"/>
    <property type="evidence" value="ECO:0007669"/>
    <property type="project" value="UniProtKB-UniRule"/>
</dbReference>
<evidence type="ECO:0000313" key="12">
    <source>
        <dbReference type="Proteomes" id="UP000199208"/>
    </source>
</evidence>
<dbReference type="PANTHER" id="PTHR30309:SF0">
    <property type="entry name" value="GLYCEROL-3-PHOSPHATE ACYLTRANSFERASE-RELATED"/>
    <property type="match status" value="1"/>
</dbReference>
<gene>
    <name evidence="10" type="primary">plsY</name>
    <name evidence="11" type="ORF">SAMN03080599_00627</name>
</gene>
<evidence type="ECO:0000313" key="11">
    <source>
        <dbReference type="EMBL" id="SCZ77182.1"/>
    </source>
</evidence>
<dbReference type="EMBL" id="FMWL01000002">
    <property type="protein sequence ID" value="SCZ77182.1"/>
    <property type="molecule type" value="Genomic_DNA"/>
</dbReference>
<organism evidence="11 12">
    <name type="scientific">Acidaminobacter hydrogenoformans DSM 2784</name>
    <dbReference type="NCBI Taxonomy" id="1120920"/>
    <lineage>
        <taxon>Bacteria</taxon>
        <taxon>Bacillati</taxon>
        <taxon>Bacillota</taxon>
        <taxon>Clostridia</taxon>
        <taxon>Peptostreptococcales</taxon>
        <taxon>Acidaminobacteraceae</taxon>
        <taxon>Acidaminobacter</taxon>
    </lineage>
</organism>
<dbReference type="NCBIfam" id="TIGR00023">
    <property type="entry name" value="glycerol-3-phosphate 1-O-acyltransferase PlsY"/>
    <property type="match status" value="1"/>
</dbReference>
<dbReference type="UniPathway" id="UPA00085"/>
<dbReference type="PANTHER" id="PTHR30309">
    <property type="entry name" value="INNER MEMBRANE PROTEIN YGIH"/>
    <property type="match status" value="1"/>
</dbReference>
<evidence type="ECO:0000256" key="1">
    <source>
        <dbReference type="ARBA" id="ARBA00022475"/>
    </source>
</evidence>
<dbReference type="AlphaFoldDB" id="A0A1G5RSW6"/>
<reference evidence="11 12" key="1">
    <citation type="submission" date="2016-10" db="EMBL/GenBank/DDBJ databases">
        <authorList>
            <person name="de Groot N.N."/>
        </authorList>
    </citation>
    <scope>NUCLEOTIDE SEQUENCE [LARGE SCALE GENOMIC DNA]</scope>
    <source>
        <strain evidence="11 12">DSM 2784</strain>
    </source>
</reference>
<dbReference type="HAMAP" id="MF_01043">
    <property type="entry name" value="PlsY"/>
    <property type="match status" value="1"/>
</dbReference>
<feature type="transmembrane region" description="Helical" evidence="10">
    <location>
        <begin position="171"/>
        <end position="187"/>
    </location>
</feature>
<sequence>MASESLFALSGISLAGFALLGYAFGCIPCSYLASRMLGQIDIRNYGSGNTGATNVYRVLGKKAGIIAFIGDFLKGLLPALIGNAIAGQEAGAIAALFAVIGHCYPVTLKFRGGKGVATSAGMIFGTAPLIGVILIVLQFAILFVTKYMSLASIISAVLFPILVYFSDPSPVYQIASILMGLLVIFRHHSNIRKLLKGEESKMGSKKNKA</sequence>
<feature type="transmembrane region" description="Helical" evidence="10">
    <location>
        <begin position="120"/>
        <end position="140"/>
    </location>
</feature>
<comment type="similarity">
    <text evidence="10">Belongs to the PlsY family.</text>
</comment>
<dbReference type="Proteomes" id="UP000199208">
    <property type="component" value="Unassembled WGS sequence"/>
</dbReference>
<keyword evidence="7 10" id="KW-0472">Membrane</keyword>
<evidence type="ECO:0000256" key="2">
    <source>
        <dbReference type="ARBA" id="ARBA00022516"/>
    </source>
</evidence>
<dbReference type="GO" id="GO:0005886">
    <property type="term" value="C:plasma membrane"/>
    <property type="evidence" value="ECO:0007669"/>
    <property type="project" value="UniProtKB-SubCell"/>
</dbReference>
<dbReference type="RefSeq" id="WP_170829256.1">
    <property type="nucleotide sequence ID" value="NZ_FMWL01000002.1"/>
</dbReference>
<keyword evidence="8 10" id="KW-0594">Phospholipid biosynthesis</keyword>
<dbReference type="EC" id="2.3.1.275" evidence="10"/>
<keyword evidence="1 10" id="KW-1003">Cell membrane</keyword>
<keyword evidence="3 10" id="KW-0808">Transferase</keyword>
<keyword evidence="4 10" id="KW-0812">Transmembrane</keyword>